<organism evidence="1 2">
    <name type="scientific">Paenibacillus marchantiophytorum</name>
    <dbReference type="NCBI Taxonomy" id="1619310"/>
    <lineage>
        <taxon>Bacteria</taxon>
        <taxon>Bacillati</taxon>
        <taxon>Bacillota</taxon>
        <taxon>Bacilli</taxon>
        <taxon>Bacillales</taxon>
        <taxon>Paenibacillaceae</taxon>
        <taxon>Paenibacillus</taxon>
    </lineage>
</organism>
<evidence type="ECO:0000313" key="2">
    <source>
        <dbReference type="Proteomes" id="UP000615455"/>
    </source>
</evidence>
<accession>A0ABQ1FIJ2</accession>
<comment type="caution">
    <text evidence="1">The sequence shown here is derived from an EMBL/GenBank/DDBJ whole genome shotgun (WGS) entry which is preliminary data.</text>
</comment>
<name>A0ABQ1FIJ2_9BACL</name>
<sequence>MTVTIKNIIMDNEFAITIPLDADFLSFRNGYKINASSNPRKDRIVDFTVDSMGNKPSFAIGSRYSQWVDFNVNNNKKGIHTEIRKTNSAKSPITLIPCFVII</sequence>
<keyword evidence="2" id="KW-1185">Reference proteome</keyword>
<dbReference type="EMBL" id="BMHE01000090">
    <property type="protein sequence ID" value="GGA16886.1"/>
    <property type="molecule type" value="Genomic_DNA"/>
</dbReference>
<evidence type="ECO:0000313" key="1">
    <source>
        <dbReference type="EMBL" id="GGA16886.1"/>
    </source>
</evidence>
<protein>
    <submittedName>
        <fullName evidence="1">Uncharacterized protein</fullName>
    </submittedName>
</protein>
<proteinExistence type="predicted"/>
<reference evidence="2" key="1">
    <citation type="journal article" date="2019" name="Int. J. Syst. Evol. Microbiol.">
        <title>The Global Catalogue of Microorganisms (GCM) 10K type strain sequencing project: providing services to taxonomists for standard genome sequencing and annotation.</title>
        <authorList>
            <consortium name="The Broad Institute Genomics Platform"/>
            <consortium name="The Broad Institute Genome Sequencing Center for Infectious Disease"/>
            <person name="Wu L."/>
            <person name="Ma J."/>
        </authorList>
    </citation>
    <scope>NUCLEOTIDE SEQUENCE [LARGE SCALE GENOMIC DNA]</scope>
    <source>
        <strain evidence="2">CGMCC 1.15043</strain>
    </source>
</reference>
<gene>
    <name evidence="1" type="ORF">GCM10008018_71630</name>
</gene>
<dbReference type="Proteomes" id="UP000615455">
    <property type="component" value="Unassembled WGS sequence"/>
</dbReference>